<organism evidence="1 2">
    <name type="scientific">Diphasiastrum complanatum</name>
    <name type="common">Issler's clubmoss</name>
    <name type="synonym">Lycopodium complanatum</name>
    <dbReference type="NCBI Taxonomy" id="34168"/>
    <lineage>
        <taxon>Eukaryota</taxon>
        <taxon>Viridiplantae</taxon>
        <taxon>Streptophyta</taxon>
        <taxon>Embryophyta</taxon>
        <taxon>Tracheophyta</taxon>
        <taxon>Lycopodiopsida</taxon>
        <taxon>Lycopodiales</taxon>
        <taxon>Lycopodiaceae</taxon>
        <taxon>Lycopodioideae</taxon>
        <taxon>Diphasiastrum</taxon>
    </lineage>
</organism>
<comment type="caution">
    <text evidence="1">The sequence shown here is derived from an EMBL/GenBank/DDBJ whole genome shotgun (WGS) entry which is preliminary data.</text>
</comment>
<reference evidence="2" key="1">
    <citation type="journal article" date="2024" name="Proc. Natl. Acad. Sci. U.S.A.">
        <title>Extraordinary preservation of gene collinearity over three hundred million years revealed in homosporous lycophytes.</title>
        <authorList>
            <person name="Li C."/>
            <person name="Wickell D."/>
            <person name="Kuo L.Y."/>
            <person name="Chen X."/>
            <person name="Nie B."/>
            <person name="Liao X."/>
            <person name="Peng D."/>
            <person name="Ji J."/>
            <person name="Jenkins J."/>
            <person name="Williams M."/>
            <person name="Shu S."/>
            <person name="Plott C."/>
            <person name="Barry K."/>
            <person name="Rajasekar S."/>
            <person name="Grimwood J."/>
            <person name="Han X."/>
            <person name="Sun S."/>
            <person name="Hou Z."/>
            <person name="He W."/>
            <person name="Dai G."/>
            <person name="Sun C."/>
            <person name="Schmutz J."/>
            <person name="Leebens-Mack J.H."/>
            <person name="Li F.W."/>
            <person name="Wang L."/>
        </authorList>
    </citation>
    <scope>NUCLEOTIDE SEQUENCE [LARGE SCALE GENOMIC DNA]</scope>
    <source>
        <strain evidence="2">cv. PW_Plant_1</strain>
    </source>
</reference>
<dbReference type="EMBL" id="CM055109">
    <property type="protein sequence ID" value="KAJ7523270.1"/>
    <property type="molecule type" value="Genomic_DNA"/>
</dbReference>
<accession>A0ACC2B0G8</accession>
<dbReference type="Proteomes" id="UP001162992">
    <property type="component" value="Chromosome 18"/>
</dbReference>
<keyword evidence="2" id="KW-1185">Reference proteome</keyword>
<name>A0ACC2B0G8_DIPCM</name>
<evidence type="ECO:0000313" key="2">
    <source>
        <dbReference type="Proteomes" id="UP001162992"/>
    </source>
</evidence>
<proteinExistence type="predicted"/>
<sequence>MCSEGSNTISHQDITQIEEMRANPFASRICELFSEDGTGCLNFEKFLKLISIFSASTPAEVKMAWAFALWDFDGDDLIGSEDIREGIDLITHAGTIPQPSAQIILQRKVSSVGLNEDEIDQLVAQVGLEIDPDNYGLPYHDFRGILLRMPDFINNFKINI</sequence>
<protein>
    <submittedName>
        <fullName evidence="1">Uncharacterized protein</fullName>
    </submittedName>
</protein>
<evidence type="ECO:0000313" key="1">
    <source>
        <dbReference type="EMBL" id="KAJ7523270.1"/>
    </source>
</evidence>
<gene>
    <name evidence="1" type="ORF">O6H91_18G044400</name>
</gene>